<evidence type="ECO:0000259" key="2">
    <source>
        <dbReference type="Pfam" id="PF01370"/>
    </source>
</evidence>
<comment type="similarity">
    <text evidence="1">Belongs to the NAD(P)-dependent epimerase/dehydratase family.</text>
</comment>
<evidence type="ECO:0000256" key="1">
    <source>
        <dbReference type="ARBA" id="ARBA00007637"/>
    </source>
</evidence>
<reference evidence="3 4" key="1">
    <citation type="submission" date="2019-07" db="EMBL/GenBank/DDBJ databases">
        <title>Genomic Encyclopedia of Archaeal and Bacterial Type Strains, Phase II (KMG-II): from individual species to whole genera.</title>
        <authorList>
            <person name="Goeker M."/>
        </authorList>
    </citation>
    <scope>NUCLEOTIDE SEQUENCE [LARGE SCALE GENOMIC DNA]</scope>
    <source>
        <strain evidence="3 4">DSM 14571</strain>
    </source>
</reference>
<dbReference type="InterPro" id="IPR036291">
    <property type="entry name" value="NAD(P)-bd_dom_sf"/>
</dbReference>
<dbReference type="Proteomes" id="UP000324513">
    <property type="component" value="Unassembled WGS sequence"/>
</dbReference>
<dbReference type="InterPro" id="IPR001509">
    <property type="entry name" value="Epimerase_deHydtase"/>
</dbReference>
<name>A0ABY3NDY1_ELIMR</name>
<organism evidence="3 4">
    <name type="scientific">Elizabethkingia miricola</name>
    <name type="common">Chryseobacterium miricola</name>
    <dbReference type="NCBI Taxonomy" id="172045"/>
    <lineage>
        <taxon>Bacteria</taxon>
        <taxon>Pseudomonadati</taxon>
        <taxon>Bacteroidota</taxon>
        <taxon>Flavobacteriia</taxon>
        <taxon>Flavobacteriales</taxon>
        <taxon>Weeksellaceae</taxon>
        <taxon>Elizabethkingia</taxon>
    </lineage>
</organism>
<proteinExistence type="inferred from homology"/>
<evidence type="ECO:0000313" key="4">
    <source>
        <dbReference type="Proteomes" id="UP000324513"/>
    </source>
</evidence>
<sequence>MILITGANGFIGRQFIAELLKVYQANDIILFSSSKHEFLETIVYNNGRYSECLENESFKQVEVIIHMGAFTPKNSRMANDMKNTQLNIDNVYDLISLPFPNLKKIVFLSTLDVYQITGTVDEDTPQKPMSLYGWSKLYGEQIIKFFAQNRNIDYQIFRIGHVYGPGEELYEKIIPITMNRILNKQNVVIYGTGKELRNFVFVEDVVKIISQSITETSTEKVINVVGEKSISIIDLINKIVSVSEEKIDIEYFDTDFKGLDYVFDNTRLIKNFKINYTSLDKGLTAEWEHLKKIN</sequence>
<dbReference type="RefSeq" id="WP_065081838.1">
    <property type="nucleotide sequence ID" value="NZ_FLSS01000006.1"/>
</dbReference>
<evidence type="ECO:0000313" key="3">
    <source>
        <dbReference type="EMBL" id="TYO89788.1"/>
    </source>
</evidence>
<dbReference type="SUPFAM" id="SSF51735">
    <property type="entry name" value="NAD(P)-binding Rossmann-fold domains"/>
    <property type="match status" value="1"/>
</dbReference>
<dbReference type="EMBL" id="VNHK01000009">
    <property type="protein sequence ID" value="TYO89788.1"/>
    <property type="molecule type" value="Genomic_DNA"/>
</dbReference>
<dbReference type="PANTHER" id="PTHR43000">
    <property type="entry name" value="DTDP-D-GLUCOSE 4,6-DEHYDRATASE-RELATED"/>
    <property type="match status" value="1"/>
</dbReference>
<feature type="domain" description="NAD-dependent epimerase/dehydratase" evidence="2">
    <location>
        <begin position="2"/>
        <end position="224"/>
    </location>
</feature>
<comment type="caution">
    <text evidence="3">The sequence shown here is derived from an EMBL/GenBank/DDBJ whole genome shotgun (WGS) entry which is preliminary data.</text>
</comment>
<keyword evidence="4" id="KW-1185">Reference proteome</keyword>
<gene>
    <name evidence="3" type="ORF">LX74_02780</name>
</gene>
<dbReference type="Pfam" id="PF01370">
    <property type="entry name" value="Epimerase"/>
    <property type="match status" value="1"/>
</dbReference>
<protein>
    <submittedName>
        <fullName evidence="3">UDP-glucose 4-epimerase</fullName>
    </submittedName>
</protein>
<accession>A0ABY3NDY1</accession>
<dbReference type="Gene3D" id="3.40.50.720">
    <property type="entry name" value="NAD(P)-binding Rossmann-like Domain"/>
    <property type="match status" value="1"/>
</dbReference>